<dbReference type="PANTHER" id="PTHR11010:SF11">
    <property type="entry name" value="THYMUS-SPECIFIC SERINE PROTEASE"/>
    <property type="match status" value="1"/>
</dbReference>
<accession>A0A7J6LJY1</accession>
<dbReference type="GO" id="GO:0070008">
    <property type="term" value="F:serine-type exopeptidase activity"/>
    <property type="evidence" value="ECO:0007669"/>
    <property type="project" value="InterPro"/>
</dbReference>
<keyword evidence="3 6" id="KW-0732">Signal</keyword>
<evidence type="ECO:0000256" key="5">
    <source>
        <dbReference type="ARBA" id="ARBA00023180"/>
    </source>
</evidence>
<dbReference type="Gene3D" id="1.20.120.980">
    <property type="entry name" value="Serine carboxypeptidase S28, SKS domain"/>
    <property type="match status" value="1"/>
</dbReference>
<evidence type="ECO:0000256" key="3">
    <source>
        <dbReference type="ARBA" id="ARBA00022729"/>
    </source>
</evidence>
<keyword evidence="4" id="KW-0378">Hydrolase</keyword>
<dbReference type="Pfam" id="PF05577">
    <property type="entry name" value="Peptidase_S28"/>
    <property type="match status" value="1"/>
</dbReference>
<evidence type="ECO:0000313" key="7">
    <source>
        <dbReference type="EMBL" id="KAF4659320.1"/>
    </source>
</evidence>
<dbReference type="PANTHER" id="PTHR11010">
    <property type="entry name" value="PROTEASE S28 PRO-X CARBOXYPEPTIDASE-RELATED"/>
    <property type="match status" value="1"/>
</dbReference>
<comment type="caution">
    <text evidence="7">The sequence shown here is derived from an EMBL/GenBank/DDBJ whole genome shotgun (WGS) entry which is preliminary data.</text>
</comment>
<evidence type="ECO:0000313" key="8">
    <source>
        <dbReference type="Proteomes" id="UP000570595"/>
    </source>
</evidence>
<organism evidence="7 8">
    <name type="scientific">Perkinsus olseni</name>
    <name type="common">Perkinsus atlanticus</name>
    <dbReference type="NCBI Taxonomy" id="32597"/>
    <lineage>
        <taxon>Eukaryota</taxon>
        <taxon>Sar</taxon>
        <taxon>Alveolata</taxon>
        <taxon>Perkinsozoa</taxon>
        <taxon>Perkinsea</taxon>
        <taxon>Perkinsida</taxon>
        <taxon>Perkinsidae</taxon>
        <taxon>Perkinsus</taxon>
    </lineage>
</organism>
<dbReference type="Proteomes" id="UP000570595">
    <property type="component" value="Unassembled WGS sequence"/>
</dbReference>
<dbReference type="InterPro" id="IPR042269">
    <property type="entry name" value="Ser_carbopepase_S28_SKS"/>
</dbReference>
<dbReference type="Gene3D" id="3.40.50.1820">
    <property type="entry name" value="alpha/beta hydrolase"/>
    <property type="match status" value="1"/>
</dbReference>
<dbReference type="EMBL" id="JABAHT010000272">
    <property type="protein sequence ID" value="KAF4659320.1"/>
    <property type="molecule type" value="Genomic_DNA"/>
</dbReference>
<dbReference type="InterPro" id="IPR029058">
    <property type="entry name" value="AB_hydrolase_fold"/>
</dbReference>
<dbReference type="SUPFAM" id="SSF53474">
    <property type="entry name" value="alpha/beta-Hydrolases"/>
    <property type="match status" value="1"/>
</dbReference>
<evidence type="ECO:0000256" key="6">
    <source>
        <dbReference type="SAM" id="SignalP"/>
    </source>
</evidence>
<comment type="similarity">
    <text evidence="1">Belongs to the peptidase S28 family.</text>
</comment>
<feature type="chain" id="PRO_5029648760" evidence="6">
    <location>
        <begin position="19"/>
        <end position="601"/>
    </location>
</feature>
<name>A0A7J6LJY1_PEROL</name>
<dbReference type="GO" id="GO:0008239">
    <property type="term" value="F:dipeptidyl-peptidase activity"/>
    <property type="evidence" value="ECO:0007669"/>
    <property type="project" value="TreeGrafter"/>
</dbReference>
<proteinExistence type="inferred from homology"/>
<keyword evidence="5" id="KW-0325">Glycoprotein</keyword>
<sequence length="601" mass="65921">MPYIIILVLALKLLLTEAGPLTYGICQAGCAAAWVSCNAACGVVAGTVTAGAATPACVLACNGAQGACYAACAAMVLTPTPESEANEAVPRESAFDEPTWENRKYCGQLVDHNLGGRSPKFCQTYYYTEEFVDTAYQSPPPAIFMEVSNLKHADTDDVDAGMIHCAAALGAIPVYLEMRSVLERLHPFNREGNSAIYLPKNLIGFFGKSLPIRHNFNADNLKRLFTHEQFIEDMQRLAEHLRNRILGRWKAPPKFVIFGNSLTGRVATWARVTYPRVFVGAVASSSAVEGVVECKDNIVCFPSFNDRVAAAFANEIIGGSPECLQAVTRAHEIFGNHLHTAAGRKQLVEIFGLSEGDLDDPRDQWMRTGNGLLGFAVKANDPTCPDPYCNVAKICEKMVAVAAEAVAGSESEEQRWLEALATIENANTPPSNDKTPNIKARIEWVRNSATRGHDKLHWFLKCTQFPTFDTCSTGSQCPWVRMNDSLKYFFSICEDAFDITREEVARESAETNRKYGGKTLNNTDNILSINGDVDPWLSLSVTQSQPGSPAITIPGAGHALWALMSKIDDSDFKKYYDEILDVVSGWLEPKKPARLRRGSQL</sequence>
<dbReference type="AlphaFoldDB" id="A0A7J6LJY1"/>
<keyword evidence="2 7" id="KW-0645">Protease</keyword>
<gene>
    <name evidence="7" type="primary">PRSS16_1</name>
    <name evidence="7" type="ORF">FOZ61_004832</name>
</gene>
<evidence type="ECO:0000256" key="1">
    <source>
        <dbReference type="ARBA" id="ARBA00011079"/>
    </source>
</evidence>
<dbReference type="OrthoDB" id="330834at2759"/>
<reference evidence="7 8" key="1">
    <citation type="submission" date="2020-04" db="EMBL/GenBank/DDBJ databases">
        <title>Perkinsus olseni comparative genomics.</title>
        <authorList>
            <person name="Bogema D.R."/>
        </authorList>
    </citation>
    <scope>NUCLEOTIDE SEQUENCE [LARGE SCALE GENOMIC DNA]</scope>
    <source>
        <strain evidence="7">ATCC PRA-179</strain>
    </source>
</reference>
<evidence type="ECO:0000256" key="2">
    <source>
        <dbReference type="ARBA" id="ARBA00022670"/>
    </source>
</evidence>
<feature type="signal peptide" evidence="6">
    <location>
        <begin position="1"/>
        <end position="18"/>
    </location>
</feature>
<evidence type="ECO:0000256" key="4">
    <source>
        <dbReference type="ARBA" id="ARBA00022801"/>
    </source>
</evidence>
<dbReference type="InterPro" id="IPR008758">
    <property type="entry name" value="Peptidase_S28"/>
</dbReference>
<protein>
    <submittedName>
        <fullName evidence="7">Thymus-specific serine protease</fullName>
    </submittedName>
</protein>
<dbReference type="GO" id="GO:0006508">
    <property type="term" value="P:proteolysis"/>
    <property type="evidence" value="ECO:0007669"/>
    <property type="project" value="UniProtKB-KW"/>
</dbReference>